<dbReference type="OrthoDB" id="1431247at2759"/>
<dbReference type="HOGENOM" id="CLU_1503255_0_0_1"/>
<keyword evidence="5" id="KW-1185">Reference proteome</keyword>
<dbReference type="KEGG" id="cten:18246595"/>
<dbReference type="GeneID" id="18246595"/>
<comment type="similarity">
    <text evidence="1 2">Belongs to the small heat shock protein (HSP20) family.</text>
</comment>
<feature type="domain" description="SHSP" evidence="3">
    <location>
        <begin position="62"/>
        <end position="172"/>
    </location>
</feature>
<evidence type="ECO:0000313" key="5">
    <source>
        <dbReference type="Proteomes" id="UP000000707"/>
    </source>
</evidence>
<name>G3AXY6_CANTC</name>
<protein>
    <recommendedName>
        <fullName evidence="3">SHSP domain-containing protein</fullName>
    </recommendedName>
</protein>
<reference evidence="4 5" key="1">
    <citation type="journal article" date="2011" name="Proc. Natl. Acad. Sci. U.S.A.">
        <title>Comparative genomics of xylose-fermenting fungi for enhanced biofuel production.</title>
        <authorList>
            <person name="Wohlbach D.J."/>
            <person name="Kuo A."/>
            <person name="Sato T.K."/>
            <person name="Potts K.M."/>
            <person name="Salamov A.A."/>
            <person name="LaButti K.M."/>
            <person name="Sun H."/>
            <person name="Clum A."/>
            <person name="Pangilinan J.L."/>
            <person name="Lindquist E.A."/>
            <person name="Lucas S."/>
            <person name="Lapidus A."/>
            <person name="Jin M."/>
            <person name="Gunawan C."/>
            <person name="Balan V."/>
            <person name="Dale B.E."/>
            <person name="Jeffries T.W."/>
            <person name="Zinkel R."/>
            <person name="Barry K.W."/>
            <person name="Grigoriev I.V."/>
            <person name="Gasch A.P."/>
        </authorList>
    </citation>
    <scope>NUCLEOTIDE SEQUENCE [LARGE SCALE GENOMIC DNA]</scope>
    <source>
        <strain evidence="4">ATCC 10573</strain>
        <strain evidence="5">ATCC 10573 / BCRC 21748 / CBS 615 / JCM 9827 / NBRC 10315 / NRRL Y-1498 / VKM Y-70</strain>
    </source>
</reference>
<dbReference type="Pfam" id="PF00011">
    <property type="entry name" value="HSP20"/>
    <property type="match status" value="1"/>
</dbReference>
<evidence type="ECO:0000256" key="1">
    <source>
        <dbReference type="PROSITE-ProRule" id="PRU00285"/>
    </source>
</evidence>
<dbReference type="Gene3D" id="2.60.40.790">
    <property type="match status" value="1"/>
</dbReference>
<dbReference type="RefSeq" id="XP_006684725.1">
    <property type="nucleotide sequence ID" value="XM_006684662.1"/>
</dbReference>
<organism evidence="5">
    <name type="scientific">Candida tenuis (strain ATCC 10573 / BCRC 21748 / CBS 615 / JCM 9827 / NBRC 10315 / NRRL Y-1498 / VKM Y-70)</name>
    <name type="common">Yeast</name>
    <name type="synonym">Yamadazyma tenuis</name>
    <dbReference type="NCBI Taxonomy" id="590646"/>
    <lineage>
        <taxon>Eukaryota</taxon>
        <taxon>Fungi</taxon>
        <taxon>Dikarya</taxon>
        <taxon>Ascomycota</taxon>
        <taxon>Saccharomycotina</taxon>
        <taxon>Pichiomycetes</taxon>
        <taxon>Debaryomycetaceae</taxon>
        <taxon>Yamadazyma</taxon>
    </lineage>
</organism>
<dbReference type="EMBL" id="GL996512">
    <property type="protein sequence ID" value="EGV66150.1"/>
    <property type="molecule type" value="Genomic_DNA"/>
</dbReference>
<evidence type="ECO:0000313" key="4">
    <source>
        <dbReference type="EMBL" id="EGV66151.1"/>
    </source>
</evidence>
<dbReference type="InterPro" id="IPR008978">
    <property type="entry name" value="HSP20-like_chaperone"/>
</dbReference>
<dbReference type="SUPFAM" id="SSF49764">
    <property type="entry name" value="HSP20-like chaperones"/>
    <property type="match status" value="1"/>
</dbReference>
<dbReference type="InterPro" id="IPR002068">
    <property type="entry name" value="A-crystallin/Hsp20_dom"/>
</dbReference>
<proteinExistence type="inferred from homology"/>
<dbReference type="Proteomes" id="UP000000707">
    <property type="component" value="Unassembled WGS sequence"/>
</dbReference>
<evidence type="ECO:0000256" key="2">
    <source>
        <dbReference type="RuleBase" id="RU003616"/>
    </source>
</evidence>
<accession>G3AXY6</accession>
<sequence>MYSLKDSKALEEYNGQSIFSHSGWENPQIRNSGNPNNFSSESLLPKAHLYKELLNEDMVFKENLYNEFDDVNLSEEPGQYVIHFKDDKINQKELRLDFNKEDNELKIEIFQKSSNEQDEEYYVSHFESNVKFDKSVKFDEILPSTEDGVVTICIPKVHRDNDSSTLMQLKNASVEQLKK</sequence>
<gene>
    <name evidence="4" type="ORF">CANTEDRAFT_112588</name>
</gene>
<dbReference type="PROSITE" id="PS01031">
    <property type="entry name" value="SHSP"/>
    <property type="match status" value="1"/>
</dbReference>
<evidence type="ECO:0000259" key="3">
    <source>
        <dbReference type="PROSITE" id="PS01031"/>
    </source>
</evidence>
<dbReference type="EMBL" id="GL996512">
    <property type="protein sequence ID" value="EGV66151.1"/>
    <property type="molecule type" value="Genomic_DNA"/>
</dbReference>
<dbReference type="CDD" id="cd00298">
    <property type="entry name" value="ACD_sHsps_p23-like"/>
    <property type="match status" value="1"/>
</dbReference>
<dbReference type="AlphaFoldDB" id="G3AXY6"/>